<keyword evidence="11" id="KW-1185">Reference proteome</keyword>
<dbReference type="InterPro" id="IPR048454">
    <property type="entry name" value="YetF_N"/>
</dbReference>
<dbReference type="GO" id="GO:0005886">
    <property type="term" value="C:plasma membrane"/>
    <property type="evidence" value="ECO:0007669"/>
    <property type="project" value="UniProtKB-SubCell"/>
</dbReference>
<evidence type="ECO:0000256" key="6">
    <source>
        <dbReference type="ARBA" id="ARBA00023136"/>
    </source>
</evidence>
<dbReference type="RefSeq" id="WP_153738698.1">
    <property type="nucleotide sequence ID" value="NZ_WJNG01000025.1"/>
</dbReference>
<feature type="domain" description="YetF C-terminal" evidence="8">
    <location>
        <begin position="81"/>
        <end position="217"/>
    </location>
</feature>
<dbReference type="AlphaFoldDB" id="A0A6A8DHE9"/>
<reference evidence="10" key="1">
    <citation type="submission" date="2019-11" db="EMBL/GenBank/DDBJ databases">
        <authorList>
            <person name="Li J."/>
        </authorList>
    </citation>
    <scope>NUCLEOTIDE SEQUENCE</scope>
    <source>
        <strain evidence="10">B6B</strain>
    </source>
</reference>
<evidence type="ECO:0000313" key="11">
    <source>
        <dbReference type="Proteomes" id="UP000799092"/>
    </source>
</evidence>
<feature type="transmembrane region" description="Helical" evidence="7">
    <location>
        <begin position="32"/>
        <end position="52"/>
    </location>
</feature>
<comment type="caution">
    <text evidence="10">The sequence shown here is derived from an EMBL/GenBank/DDBJ whole genome shotgun (WGS) entry which is preliminary data.</text>
</comment>
<evidence type="ECO:0000259" key="8">
    <source>
        <dbReference type="Pfam" id="PF04239"/>
    </source>
</evidence>
<evidence type="ECO:0000256" key="1">
    <source>
        <dbReference type="ARBA" id="ARBA00004651"/>
    </source>
</evidence>
<dbReference type="Pfam" id="PF04239">
    <property type="entry name" value="DUF421"/>
    <property type="match status" value="1"/>
</dbReference>
<feature type="transmembrane region" description="Helical" evidence="7">
    <location>
        <begin position="6"/>
        <end position="25"/>
    </location>
</feature>
<keyword evidence="6 7" id="KW-0472">Membrane</keyword>
<dbReference type="Gene3D" id="3.30.240.20">
    <property type="entry name" value="bsu07140 like domains"/>
    <property type="match status" value="2"/>
</dbReference>
<evidence type="ECO:0000259" key="9">
    <source>
        <dbReference type="Pfam" id="PF20730"/>
    </source>
</evidence>
<dbReference type="PANTHER" id="PTHR34582">
    <property type="entry name" value="UPF0702 TRANSMEMBRANE PROTEIN YCAP"/>
    <property type="match status" value="1"/>
</dbReference>
<proteinExistence type="inferred from homology"/>
<dbReference type="OrthoDB" id="9778331at2"/>
<comment type="similarity">
    <text evidence="2">Belongs to the UPF0702 family.</text>
</comment>
<feature type="domain" description="YetF-like N-terminal transmembrane" evidence="9">
    <location>
        <begin position="5"/>
        <end position="77"/>
    </location>
</feature>
<organism evidence="10 11">
    <name type="scientific">Aquibacillus halophilus</name>
    <dbReference type="NCBI Taxonomy" id="930132"/>
    <lineage>
        <taxon>Bacteria</taxon>
        <taxon>Bacillati</taxon>
        <taxon>Bacillota</taxon>
        <taxon>Bacilli</taxon>
        <taxon>Bacillales</taxon>
        <taxon>Bacillaceae</taxon>
        <taxon>Aquibacillus</taxon>
    </lineage>
</organism>
<dbReference type="Proteomes" id="UP000799092">
    <property type="component" value="Unassembled WGS sequence"/>
</dbReference>
<name>A0A6A8DHE9_9BACI</name>
<protein>
    <submittedName>
        <fullName evidence="10">DUF421 domain-containing protein</fullName>
    </submittedName>
</protein>
<comment type="subcellular location">
    <subcellularLocation>
        <location evidence="1">Cell membrane</location>
        <topology evidence="1">Multi-pass membrane protein</topology>
    </subcellularLocation>
</comment>
<evidence type="ECO:0000256" key="7">
    <source>
        <dbReference type="SAM" id="Phobius"/>
    </source>
</evidence>
<dbReference type="InterPro" id="IPR007353">
    <property type="entry name" value="DUF421"/>
</dbReference>
<evidence type="ECO:0000256" key="3">
    <source>
        <dbReference type="ARBA" id="ARBA00022475"/>
    </source>
</evidence>
<feature type="transmembrane region" description="Helical" evidence="7">
    <location>
        <begin position="58"/>
        <end position="78"/>
    </location>
</feature>
<sequence>MELGELVLRIALAFTVLLIMTRIMGRKELAQMTFFNFVSAIAIGSIAANLAVNSNLSITNGVWALIGWSALTVVMGFIHIKSKAASVLVQGQPLILIKDGQIMDDVMGKARVSLDSLNAMLREQKVFSVSDVQYAVFETNGKLSLMMKDNKQNATRSDVGVQKTANDLFAIPTAVVSDGTVNKKNLTNLNLDEDWLNQQLSQAGITDISNVFYAEVQKDGSLYIDNKNDVIH</sequence>
<evidence type="ECO:0000313" key="10">
    <source>
        <dbReference type="EMBL" id="MRH45104.1"/>
    </source>
</evidence>
<keyword evidence="5 7" id="KW-1133">Transmembrane helix</keyword>
<evidence type="ECO:0000256" key="2">
    <source>
        <dbReference type="ARBA" id="ARBA00006448"/>
    </source>
</evidence>
<dbReference type="PANTHER" id="PTHR34582:SF7">
    <property type="entry name" value="UPF0702 TRANSMEMBRANE PROTEIN YDFS"/>
    <property type="match status" value="1"/>
</dbReference>
<accession>A0A6A8DHE9</accession>
<keyword evidence="3" id="KW-1003">Cell membrane</keyword>
<dbReference type="InterPro" id="IPR023090">
    <property type="entry name" value="UPF0702_alpha/beta_dom_sf"/>
</dbReference>
<dbReference type="EMBL" id="WJNG01000025">
    <property type="protein sequence ID" value="MRH45104.1"/>
    <property type="molecule type" value="Genomic_DNA"/>
</dbReference>
<dbReference type="Pfam" id="PF20730">
    <property type="entry name" value="YetF_N"/>
    <property type="match status" value="1"/>
</dbReference>
<evidence type="ECO:0000256" key="5">
    <source>
        <dbReference type="ARBA" id="ARBA00022989"/>
    </source>
</evidence>
<evidence type="ECO:0000256" key="4">
    <source>
        <dbReference type="ARBA" id="ARBA00022692"/>
    </source>
</evidence>
<gene>
    <name evidence="10" type="ORF">GH741_20900</name>
</gene>
<keyword evidence="4 7" id="KW-0812">Transmembrane</keyword>